<evidence type="ECO:0000313" key="3">
    <source>
        <dbReference type="Proteomes" id="UP000515512"/>
    </source>
</evidence>
<dbReference type="Pfam" id="PF13454">
    <property type="entry name" value="NAD_binding_9"/>
    <property type="match status" value="1"/>
</dbReference>
<accession>A0A7D6V8B2</accession>
<evidence type="ECO:0000313" key="2">
    <source>
        <dbReference type="EMBL" id="QLY28082.1"/>
    </source>
</evidence>
<organism evidence="2 3">
    <name type="scientific">Nocardia huaxiensis</name>
    <dbReference type="NCBI Taxonomy" id="2755382"/>
    <lineage>
        <taxon>Bacteria</taxon>
        <taxon>Bacillati</taxon>
        <taxon>Actinomycetota</taxon>
        <taxon>Actinomycetes</taxon>
        <taxon>Mycobacteriales</taxon>
        <taxon>Nocardiaceae</taxon>
        <taxon>Nocardia</taxon>
    </lineage>
</organism>
<dbReference type="PRINTS" id="PR00411">
    <property type="entry name" value="PNDRDTASEI"/>
</dbReference>
<protein>
    <submittedName>
        <fullName evidence="2">FAD/NAD(P)-binding protein</fullName>
    </submittedName>
</protein>
<feature type="domain" description="FAD-dependent urate hydroxylase HpyO/Asp monooxygenase CreE-like FAD/NAD(P)-binding" evidence="1">
    <location>
        <begin position="5"/>
        <end position="162"/>
    </location>
</feature>
<dbReference type="Gene3D" id="3.50.50.60">
    <property type="entry name" value="FAD/NAD(P)-binding domain"/>
    <property type="match status" value="1"/>
</dbReference>
<dbReference type="EMBL" id="CP059399">
    <property type="protein sequence ID" value="QLY28082.1"/>
    <property type="molecule type" value="Genomic_DNA"/>
</dbReference>
<gene>
    <name evidence="2" type="ORF">H0264_22050</name>
</gene>
<dbReference type="SUPFAM" id="SSF51905">
    <property type="entry name" value="FAD/NAD(P)-binding domain"/>
    <property type="match status" value="1"/>
</dbReference>
<keyword evidence="3" id="KW-1185">Reference proteome</keyword>
<evidence type="ECO:0000259" key="1">
    <source>
        <dbReference type="Pfam" id="PF13454"/>
    </source>
</evidence>
<dbReference type="AlphaFoldDB" id="A0A7D6V8B2"/>
<dbReference type="InterPro" id="IPR052189">
    <property type="entry name" value="L-asp_N-monooxygenase_NS-form"/>
</dbReference>
<dbReference type="PANTHER" id="PTHR40254:SF1">
    <property type="entry name" value="BLR0577 PROTEIN"/>
    <property type="match status" value="1"/>
</dbReference>
<name>A0A7D6V8B2_9NOCA</name>
<proteinExistence type="predicted"/>
<dbReference type="InterPro" id="IPR038732">
    <property type="entry name" value="HpyO/CreE_NAD-binding"/>
</dbReference>
<sequence>MESIAIVGCGAAGVALLANMSRLGWGNTGRILLIDPRLPGSGIAFDHDEEYLLCNTSVGVNSIFPDDPDHHLRWLRSDLVHAPRWGTDRAAVTADSYVPRGLFLAYLSAQFRRALDDCAARGILVDHLPDSALRITREGGRVVVATDAGDRFPVDRAVVCTGLRTSDQTTRRCLASAGMMWPAYQTSRNLERLGKASRIAVLGMGQSAIDSARLVREHNSDGEIVMLSRSARFPAVRSEMVERPSESLTAAAVLEPSARDRPGSVQRWRRLLRAELYRQDGAAPLFPARQTDPIRQLAVDLEHSRSGSRAWQRIDRHAVTVANSVWSAVPQPQREPLRRWYIQHVRRYVSAVPETVAQELLAAAAQGELRCARTLGEPEFGARGVSIDSDVGAIVADVAIDATGLTAVDRISRTLTPAAVRPGDESAIHYLGPASGDALAIPNYFNAAARQAVALASSLTAQVTRN</sequence>
<dbReference type="KEGG" id="nhu:H0264_22050"/>
<dbReference type="PANTHER" id="PTHR40254">
    <property type="entry name" value="BLR0577 PROTEIN"/>
    <property type="match status" value="1"/>
</dbReference>
<dbReference type="Proteomes" id="UP000515512">
    <property type="component" value="Chromosome"/>
</dbReference>
<reference evidence="2 3" key="1">
    <citation type="submission" date="2020-07" db="EMBL/GenBank/DDBJ databases">
        <authorList>
            <person name="Zhuang K."/>
            <person name="Ran Y."/>
        </authorList>
    </citation>
    <scope>NUCLEOTIDE SEQUENCE [LARGE SCALE GENOMIC DNA]</scope>
    <source>
        <strain evidence="2 3">WCH-YHL-001</strain>
    </source>
</reference>
<dbReference type="RefSeq" id="WP_181579290.1">
    <property type="nucleotide sequence ID" value="NZ_CP059399.1"/>
</dbReference>
<dbReference type="InterPro" id="IPR036188">
    <property type="entry name" value="FAD/NAD-bd_sf"/>
</dbReference>